<keyword evidence="4" id="KW-1185">Reference proteome</keyword>
<feature type="domain" description="Flavodoxin-like fold" evidence="2">
    <location>
        <begin position="3"/>
        <end position="170"/>
    </location>
</feature>
<gene>
    <name evidence="3" type="ORF">F8566_29270</name>
</gene>
<accession>A0A6H9YTS0</accession>
<dbReference type="Proteomes" id="UP000468735">
    <property type="component" value="Unassembled WGS sequence"/>
</dbReference>
<evidence type="ECO:0000256" key="1">
    <source>
        <dbReference type="ARBA" id="ARBA00023002"/>
    </source>
</evidence>
<organism evidence="3 4">
    <name type="scientific">Actinomadura rudentiformis</name>
    <dbReference type="NCBI Taxonomy" id="359158"/>
    <lineage>
        <taxon>Bacteria</taxon>
        <taxon>Bacillati</taxon>
        <taxon>Actinomycetota</taxon>
        <taxon>Actinomycetes</taxon>
        <taxon>Streptosporangiales</taxon>
        <taxon>Thermomonosporaceae</taxon>
        <taxon>Actinomadura</taxon>
    </lineage>
</organism>
<evidence type="ECO:0000259" key="2">
    <source>
        <dbReference type="Pfam" id="PF02525"/>
    </source>
</evidence>
<dbReference type="GO" id="GO:0003955">
    <property type="term" value="F:NAD(P)H dehydrogenase (quinone) activity"/>
    <property type="evidence" value="ECO:0007669"/>
    <property type="project" value="TreeGrafter"/>
</dbReference>
<dbReference type="GO" id="GO:0009055">
    <property type="term" value="F:electron transfer activity"/>
    <property type="evidence" value="ECO:0007669"/>
    <property type="project" value="TreeGrafter"/>
</dbReference>
<comment type="caution">
    <text evidence="3">The sequence shown here is derived from an EMBL/GenBank/DDBJ whole genome shotgun (WGS) entry which is preliminary data.</text>
</comment>
<protein>
    <submittedName>
        <fullName evidence="3">Oxidoreductase</fullName>
    </submittedName>
</protein>
<dbReference type="OrthoDB" id="9798454at2"/>
<dbReference type="Gene3D" id="3.40.50.360">
    <property type="match status" value="1"/>
</dbReference>
<proteinExistence type="predicted"/>
<sequence length="189" mass="20764">MERTLVVLAHPHLAASRVNAALADGAREMDGILVHDLYAAYPDLQIDVAREQRLLRDHDHVVLQFPFYWYSAPALLKKWLDEVFEHGFAYGTGGDALRGKTLRVAASVGGGEELYRPGGLNRFPVVDLLRPFDATANLTGMPYLPPFLIHGSHAVDDDELAAYVRRYQAELVTRSGTAPGDQQPVSSAA</sequence>
<reference evidence="3 4" key="1">
    <citation type="submission" date="2019-09" db="EMBL/GenBank/DDBJ databases">
        <title>Actinomadura physcomitrii sp. nov., a novel actinomycete isolated from moss [Physcomitrium sphaericum (Ludw) Fuernr].</title>
        <authorList>
            <person name="Zhuang X."/>
            <person name="Liu C."/>
        </authorList>
    </citation>
    <scope>NUCLEOTIDE SEQUENCE [LARGE SCALE GENOMIC DNA]</scope>
    <source>
        <strain evidence="3 4">HMC1</strain>
    </source>
</reference>
<dbReference type="RefSeq" id="WP_151565076.1">
    <property type="nucleotide sequence ID" value="NZ_WBMT01000015.1"/>
</dbReference>
<dbReference type="InterPro" id="IPR003680">
    <property type="entry name" value="Flavodoxin_fold"/>
</dbReference>
<dbReference type="SUPFAM" id="SSF52218">
    <property type="entry name" value="Flavoproteins"/>
    <property type="match status" value="1"/>
</dbReference>
<dbReference type="GO" id="GO:0010181">
    <property type="term" value="F:FMN binding"/>
    <property type="evidence" value="ECO:0007669"/>
    <property type="project" value="TreeGrafter"/>
</dbReference>
<dbReference type="PANTHER" id="PTHR47307">
    <property type="entry name" value="GLUTATHIONE-REGULATED POTASSIUM-EFFLUX SYSTEM ANCILLARY PROTEIN KEFG"/>
    <property type="match status" value="1"/>
</dbReference>
<dbReference type="InterPro" id="IPR029039">
    <property type="entry name" value="Flavoprotein-like_sf"/>
</dbReference>
<dbReference type="AlphaFoldDB" id="A0A6H9YTS0"/>
<name>A0A6H9YTS0_9ACTN</name>
<dbReference type="Pfam" id="PF02525">
    <property type="entry name" value="Flavodoxin_2"/>
    <property type="match status" value="1"/>
</dbReference>
<dbReference type="EMBL" id="WBMT01000015">
    <property type="protein sequence ID" value="KAB2344708.1"/>
    <property type="molecule type" value="Genomic_DNA"/>
</dbReference>
<dbReference type="PANTHER" id="PTHR47307:SF1">
    <property type="entry name" value="GLUTATHIONE-REGULATED POTASSIUM-EFFLUX SYSTEM ANCILLARY PROTEIN KEFG"/>
    <property type="match status" value="1"/>
</dbReference>
<dbReference type="InterPro" id="IPR046980">
    <property type="entry name" value="KefG/KefF"/>
</dbReference>
<keyword evidence="1" id="KW-0560">Oxidoreductase</keyword>
<evidence type="ECO:0000313" key="4">
    <source>
        <dbReference type="Proteomes" id="UP000468735"/>
    </source>
</evidence>
<evidence type="ECO:0000313" key="3">
    <source>
        <dbReference type="EMBL" id="KAB2344708.1"/>
    </source>
</evidence>